<evidence type="ECO:0000256" key="1">
    <source>
        <dbReference type="ARBA" id="ARBA00010088"/>
    </source>
</evidence>
<dbReference type="Gene3D" id="3.40.50.1820">
    <property type="entry name" value="alpha/beta hydrolase"/>
    <property type="match status" value="1"/>
</dbReference>
<name>A0ABW3QSQ1_9PSEU</name>
<evidence type="ECO:0000313" key="6">
    <source>
        <dbReference type="Proteomes" id="UP001597168"/>
    </source>
</evidence>
<dbReference type="InterPro" id="IPR016292">
    <property type="entry name" value="Epoxide_hydrolase"/>
</dbReference>
<evidence type="ECO:0000256" key="2">
    <source>
        <dbReference type="ARBA" id="ARBA00022797"/>
    </source>
</evidence>
<dbReference type="EMBL" id="JBHTLK010000048">
    <property type="protein sequence ID" value="MFD1147838.1"/>
    <property type="molecule type" value="Genomic_DNA"/>
</dbReference>
<proteinExistence type="inferred from homology"/>
<sequence length="386" mass="42599">MEPFRIDIPQVALDDLNRRLAATRWPADPVDAGWSRGVPQAYLQELATYWQTSFDWRAAEAKLNRFPQFTTTIDGANIHFIHVRSPEADATPMIVTHGWPGSPAEFLDVIDQLTDPRAHGGDPTEAYHLVIPTLPGFGFSGPTPDAGWTFGRVANAWGELMDRLGYQRYVAQGGDIGAWISEILAHMRPDNVIALHVNFLVTPPSGDPAELAGLAEADFARLGLLTRYADELSGYMKLQATRPRTLSYALTDSPVGQLAWIAEKFKDWTDSDKTPDDAVDRDHLLTNVAIYWFTATAGSSADFYFDNAAMLPTASTPPPAAPPLPVPLGVAVFPHDPALPIRALAEARYPRIAHWAEYDRGGHFAAMEEPDLFVGDLREFARALRR</sequence>
<gene>
    <name evidence="5" type="ORF">ACFQ3T_11935</name>
</gene>
<evidence type="ECO:0000259" key="4">
    <source>
        <dbReference type="Pfam" id="PF06441"/>
    </source>
</evidence>
<dbReference type="PANTHER" id="PTHR21661">
    <property type="entry name" value="EPOXIDE HYDROLASE 1-RELATED"/>
    <property type="match status" value="1"/>
</dbReference>
<dbReference type="EC" id="3.-.-.-" evidence="5"/>
<reference evidence="6" key="1">
    <citation type="journal article" date="2019" name="Int. J. Syst. Evol. Microbiol.">
        <title>The Global Catalogue of Microorganisms (GCM) 10K type strain sequencing project: providing services to taxonomists for standard genome sequencing and annotation.</title>
        <authorList>
            <consortium name="The Broad Institute Genomics Platform"/>
            <consortium name="The Broad Institute Genome Sequencing Center for Infectious Disease"/>
            <person name="Wu L."/>
            <person name="Ma J."/>
        </authorList>
    </citation>
    <scope>NUCLEOTIDE SEQUENCE [LARGE SCALE GENOMIC DNA]</scope>
    <source>
        <strain evidence="6">CCUG 60214</strain>
    </source>
</reference>
<dbReference type="InterPro" id="IPR029058">
    <property type="entry name" value="AB_hydrolase_fold"/>
</dbReference>
<accession>A0ABW3QSQ1</accession>
<dbReference type="SUPFAM" id="SSF53474">
    <property type="entry name" value="alpha/beta-Hydrolases"/>
    <property type="match status" value="1"/>
</dbReference>
<evidence type="ECO:0000256" key="3">
    <source>
        <dbReference type="ARBA" id="ARBA00022801"/>
    </source>
</evidence>
<dbReference type="PANTHER" id="PTHR21661:SF35">
    <property type="entry name" value="EPOXIDE HYDROLASE"/>
    <property type="match status" value="1"/>
</dbReference>
<dbReference type="PIRSF" id="PIRSF001112">
    <property type="entry name" value="Epoxide_hydrolase"/>
    <property type="match status" value="1"/>
</dbReference>
<keyword evidence="6" id="KW-1185">Reference proteome</keyword>
<protein>
    <submittedName>
        <fullName evidence="5">Epoxide hydrolase family protein</fullName>
        <ecNumber evidence="5">3.-.-.-</ecNumber>
    </submittedName>
</protein>
<dbReference type="InterPro" id="IPR000639">
    <property type="entry name" value="Epox_hydrolase-like"/>
</dbReference>
<dbReference type="GO" id="GO:0016787">
    <property type="term" value="F:hydrolase activity"/>
    <property type="evidence" value="ECO:0007669"/>
    <property type="project" value="UniProtKB-KW"/>
</dbReference>
<dbReference type="PRINTS" id="PR00412">
    <property type="entry name" value="EPOXHYDRLASE"/>
</dbReference>
<comment type="caution">
    <text evidence="5">The sequence shown here is derived from an EMBL/GenBank/DDBJ whole genome shotgun (WGS) entry which is preliminary data.</text>
</comment>
<feature type="domain" description="Epoxide hydrolase N-terminal" evidence="4">
    <location>
        <begin position="1"/>
        <end position="106"/>
    </location>
</feature>
<keyword evidence="2" id="KW-0058">Aromatic hydrocarbons catabolism</keyword>
<dbReference type="RefSeq" id="WP_380723300.1">
    <property type="nucleotide sequence ID" value="NZ_JBHTLK010000048.1"/>
</dbReference>
<evidence type="ECO:0000313" key="5">
    <source>
        <dbReference type="EMBL" id="MFD1147838.1"/>
    </source>
</evidence>
<keyword evidence="3 5" id="KW-0378">Hydrolase</keyword>
<comment type="similarity">
    <text evidence="1">Belongs to the peptidase S33 family.</text>
</comment>
<dbReference type="Proteomes" id="UP001597168">
    <property type="component" value="Unassembled WGS sequence"/>
</dbReference>
<dbReference type="Pfam" id="PF06441">
    <property type="entry name" value="EHN"/>
    <property type="match status" value="1"/>
</dbReference>
<dbReference type="InterPro" id="IPR010497">
    <property type="entry name" value="Epoxide_hydro_N"/>
</dbReference>
<organism evidence="5 6">
    <name type="scientific">Saccharothrix hoggarensis</name>
    <dbReference type="NCBI Taxonomy" id="913853"/>
    <lineage>
        <taxon>Bacteria</taxon>
        <taxon>Bacillati</taxon>
        <taxon>Actinomycetota</taxon>
        <taxon>Actinomycetes</taxon>
        <taxon>Pseudonocardiales</taxon>
        <taxon>Pseudonocardiaceae</taxon>
        <taxon>Saccharothrix</taxon>
    </lineage>
</organism>